<dbReference type="AlphaFoldDB" id="A0A6N8DS90"/>
<dbReference type="PANTHER" id="PTHR33746:SF4">
    <property type="entry name" value="RUBRERYTHRIN"/>
    <property type="match status" value="1"/>
</dbReference>
<dbReference type="OrthoDB" id="9799749at2"/>
<dbReference type="InterPro" id="IPR012347">
    <property type="entry name" value="Ferritin-like"/>
</dbReference>
<dbReference type="GO" id="GO:0046872">
    <property type="term" value="F:metal ion binding"/>
    <property type="evidence" value="ECO:0007669"/>
    <property type="project" value="InterPro"/>
</dbReference>
<gene>
    <name evidence="3" type="ORF">GJ654_13755</name>
</gene>
<evidence type="ECO:0000313" key="4">
    <source>
        <dbReference type="Proteomes" id="UP000439113"/>
    </source>
</evidence>
<dbReference type="Gene3D" id="1.20.1260.10">
    <property type="match status" value="1"/>
</dbReference>
<dbReference type="InterPro" id="IPR009040">
    <property type="entry name" value="Ferritin-like_diiron"/>
</dbReference>
<dbReference type="PANTHER" id="PTHR33746">
    <property type="entry name" value="RUBRERYTHRIN"/>
    <property type="match status" value="1"/>
</dbReference>
<proteinExistence type="predicted"/>
<accession>A0A6N8DS90</accession>
<evidence type="ECO:0000256" key="1">
    <source>
        <dbReference type="SAM" id="MobiDB-lite"/>
    </source>
</evidence>
<dbReference type="GO" id="GO:0016491">
    <property type="term" value="F:oxidoreductase activity"/>
    <property type="evidence" value="ECO:0007669"/>
    <property type="project" value="InterPro"/>
</dbReference>
<protein>
    <recommendedName>
        <fullName evidence="2">Ferritin-like diiron domain-containing protein</fullName>
    </recommendedName>
</protein>
<dbReference type="EMBL" id="WNKS01000013">
    <property type="protein sequence ID" value="MTV32051.1"/>
    <property type="molecule type" value="Genomic_DNA"/>
</dbReference>
<reference evidence="3 4" key="1">
    <citation type="submission" date="2019-11" db="EMBL/GenBank/DDBJ databases">
        <title>Whole-genome sequence of a Rhodoblastus acidophilus DSM 142.</title>
        <authorList>
            <person name="Kyndt J.A."/>
            <person name="Meyer T.E."/>
        </authorList>
    </citation>
    <scope>NUCLEOTIDE SEQUENCE [LARGE SCALE GENOMIC DNA]</scope>
    <source>
        <strain evidence="3 4">DSM 142</strain>
    </source>
</reference>
<dbReference type="PROSITE" id="PS50905">
    <property type="entry name" value="FERRITIN_LIKE"/>
    <property type="match status" value="1"/>
</dbReference>
<name>A0A6N8DS90_RHOAC</name>
<dbReference type="InterPro" id="IPR052753">
    <property type="entry name" value="Rbr2/Nigerythrin"/>
</dbReference>
<dbReference type="SUPFAM" id="SSF47240">
    <property type="entry name" value="Ferritin-like"/>
    <property type="match status" value="1"/>
</dbReference>
<comment type="caution">
    <text evidence="3">The sequence shown here is derived from an EMBL/GenBank/DDBJ whole genome shotgun (WGS) entry which is preliminary data.</text>
</comment>
<organism evidence="3 4">
    <name type="scientific">Rhodoblastus acidophilus</name>
    <name type="common">Rhodopseudomonas acidophila</name>
    <dbReference type="NCBI Taxonomy" id="1074"/>
    <lineage>
        <taxon>Bacteria</taxon>
        <taxon>Pseudomonadati</taxon>
        <taxon>Pseudomonadota</taxon>
        <taxon>Alphaproteobacteria</taxon>
        <taxon>Hyphomicrobiales</taxon>
        <taxon>Rhodoblastaceae</taxon>
        <taxon>Rhodoblastus</taxon>
    </lineage>
</organism>
<dbReference type="Proteomes" id="UP000439113">
    <property type="component" value="Unassembled WGS sequence"/>
</dbReference>
<dbReference type="Pfam" id="PF02915">
    <property type="entry name" value="Rubrerythrin"/>
    <property type="match status" value="1"/>
</dbReference>
<dbReference type="InterPro" id="IPR009078">
    <property type="entry name" value="Ferritin-like_SF"/>
</dbReference>
<feature type="compositionally biased region" description="Basic and acidic residues" evidence="1">
    <location>
        <begin position="60"/>
        <end position="78"/>
    </location>
</feature>
<dbReference type="InterPro" id="IPR003251">
    <property type="entry name" value="Rr_diiron-bd_dom"/>
</dbReference>
<evidence type="ECO:0000313" key="3">
    <source>
        <dbReference type="EMBL" id="MTV32051.1"/>
    </source>
</evidence>
<feature type="region of interest" description="Disordered" evidence="1">
    <location>
        <begin position="16"/>
        <end position="36"/>
    </location>
</feature>
<feature type="region of interest" description="Disordered" evidence="1">
    <location>
        <begin position="54"/>
        <end position="78"/>
    </location>
</feature>
<sequence>MLTKTGSPLSRSVSLIHSDAIGGPPSSKPCSKTNAPGVKEKGGAACGCPHDMGHGQARAHRPDWRGVGRRKEQDRPSGRCREGFMRQLKTLIVLAGLAAASALACGSANAEQLSPQAREALREAMHNEAFASAKYKLFSEHARRAGKTELADLLAKNANIEYGHFLRWSALYGLVRDDSENLKAAIDGEGDDDIKLYTRLATEAAARGETTLANHFNEIKAQEEKHQKELDKVVEKTFKPN</sequence>
<evidence type="ECO:0000259" key="2">
    <source>
        <dbReference type="PROSITE" id="PS50905"/>
    </source>
</evidence>
<feature type="domain" description="Ferritin-like diiron" evidence="2">
    <location>
        <begin position="111"/>
        <end position="241"/>
    </location>
</feature>